<evidence type="ECO:0000313" key="1">
    <source>
        <dbReference type="EMBL" id="MFD2028029.1"/>
    </source>
</evidence>
<protein>
    <submittedName>
        <fullName evidence="1">Uncharacterized protein</fullName>
    </submittedName>
</protein>
<comment type="caution">
    <text evidence="1">The sequence shown here is derived from an EMBL/GenBank/DDBJ whole genome shotgun (WGS) entry which is preliminary data.</text>
</comment>
<reference evidence="2" key="1">
    <citation type="journal article" date="2019" name="Int. J. Syst. Evol. Microbiol.">
        <title>The Global Catalogue of Microorganisms (GCM) 10K type strain sequencing project: providing services to taxonomists for standard genome sequencing and annotation.</title>
        <authorList>
            <consortium name="The Broad Institute Genomics Platform"/>
            <consortium name="The Broad Institute Genome Sequencing Center for Infectious Disease"/>
            <person name="Wu L."/>
            <person name="Ma J."/>
        </authorList>
    </citation>
    <scope>NUCLEOTIDE SEQUENCE [LARGE SCALE GENOMIC DNA]</scope>
    <source>
        <strain evidence="2">CCM 7043</strain>
    </source>
</reference>
<name>A0ABW4VDZ0_9MICO</name>
<proteinExistence type="predicted"/>
<evidence type="ECO:0000313" key="2">
    <source>
        <dbReference type="Proteomes" id="UP001597338"/>
    </source>
</evidence>
<accession>A0ABW4VDZ0</accession>
<dbReference type="Proteomes" id="UP001597338">
    <property type="component" value="Unassembled WGS sequence"/>
</dbReference>
<organism evidence="1 2">
    <name type="scientific">Promicromonospora aerolata</name>
    <dbReference type="NCBI Taxonomy" id="195749"/>
    <lineage>
        <taxon>Bacteria</taxon>
        <taxon>Bacillati</taxon>
        <taxon>Actinomycetota</taxon>
        <taxon>Actinomycetes</taxon>
        <taxon>Micrococcales</taxon>
        <taxon>Promicromonosporaceae</taxon>
        <taxon>Promicromonospora</taxon>
    </lineage>
</organism>
<sequence length="61" mass="6551">MARADLPSGTGVVVSSQVLGPHQRPSWWERVKSFPRQRVVKLVAASLGDCVGNRFSVGCIG</sequence>
<dbReference type="RefSeq" id="WP_377199740.1">
    <property type="nucleotide sequence ID" value="NZ_JBHUHF010000001.1"/>
</dbReference>
<keyword evidence="2" id="KW-1185">Reference proteome</keyword>
<gene>
    <name evidence="1" type="ORF">ACFSL2_21215</name>
</gene>
<dbReference type="EMBL" id="JBHUHF010000001">
    <property type="protein sequence ID" value="MFD2028029.1"/>
    <property type="molecule type" value="Genomic_DNA"/>
</dbReference>